<comment type="catalytic activity">
    <reaction evidence="6">
        <text>guanosine(527) in 16S rRNA + S-adenosyl-L-methionine = N(7)-methylguanosine(527) in 16S rRNA + S-adenosyl-L-homocysteine</text>
        <dbReference type="Rhea" id="RHEA:42732"/>
        <dbReference type="Rhea" id="RHEA-COMP:10209"/>
        <dbReference type="Rhea" id="RHEA-COMP:10210"/>
        <dbReference type="ChEBI" id="CHEBI:57856"/>
        <dbReference type="ChEBI" id="CHEBI:59789"/>
        <dbReference type="ChEBI" id="CHEBI:74269"/>
        <dbReference type="ChEBI" id="CHEBI:74480"/>
        <dbReference type="EC" id="2.1.1.170"/>
    </reaction>
</comment>
<comment type="function">
    <text evidence="6">Specifically methylates the N7 position of guanine in position 527 of 16S rRNA.</text>
</comment>
<gene>
    <name evidence="6 7" type="primary">rsmG</name>
    <name evidence="7" type="ORF">GCM10010991_22760</name>
</gene>
<dbReference type="SUPFAM" id="SSF53335">
    <property type="entry name" value="S-adenosyl-L-methionine-dependent methyltransferases"/>
    <property type="match status" value="1"/>
</dbReference>
<keyword evidence="1 6" id="KW-0963">Cytoplasm</keyword>
<dbReference type="Gene3D" id="3.40.50.150">
    <property type="entry name" value="Vaccinia Virus protein VP39"/>
    <property type="match status" value="1"/>
</dbReference>
<feature type="binding site" evidence="6">
    <location>
        <position position="140"/>
    </location>
    <ligand>
        <name>S-adenosyl-L-methionine</name>
        <dbReference type="ChEBI" id="CHEBI:59789"/>
    </ligand>
</feature>
<name>A0A917YKU9_9RHOB</name>
<evidence type="ECO:0000256" key="3">
    <source>
        <dbReference type="ARBA" id="ARBA00022603"/>
    </source>
</evidence>
<dbReference type="EMBL" id="BMLP01000004">
    <property type="protein sequence ID" value="GGO33394.1"/>
    <property type="molecule type" value="Genomic_DNA"/>
</dbReference>
<keyword evidence="8" id="KW-1185">Reference proteome</keyword>
<keyword evidence="4 6" id="KW-0808">Transferase</keyword>
<dbReference type="AlphaFoldDB" id="A0A917YKU9"/>
<dbReference type="NCBIfam" id="TIGR00138">
    <property type="entry name" value="rsmG_gidB"/>
    <property type="match status" value="1"/>
</dbReference>
<dbReference type="InterPro" id="IPR029063">
    <property type="entry name" value="SAM-dependent_MTases_sf"/>
</dbReference>
<dbReference type="GO" id="GO:0005829">
    <property type="term" value="C:cytosol"/>
    <property type="evidence" value="ECO:0007669"/>
    <property type="project" value="TreeGrafter"/>
</dbReference>
<evidence type="ECO:0000313" key="7">
    <source>
        <dbReference type="EMBL" id="GGO33394.1"/>
    </source>
</evidence>
<evidence type="ECO:0000256" key="4">
    <source>
        <dbReference type="ARBA" id="ARBA00022679"/>
    </source>
</evidence>
<dbReference type="RefSeq" id="WP_146286983.1">
    <property type="nucleotide sequence ID" value="NZ_BMLP01000004.1"/>
</dbReference>
<keyword evidence="5 6" id="KW-0949">S-adenosyl-L-methionine</keyword>
<reference evidence="7 8" key="1">
    <citation type="journal article" date="2014" name="Int. J. Syst. Evol. Microbiol.">
        <title>Complete genome sequence of Corynebacterium casei LMG S-19264T (=DSM 44701T), isolated from a smear-ripened cheese.</title>
        <authorList>
            <consortium name="US DOE Joint Genome Institute (JGI-PGF)"/>
            <person name="Walter F."/>
            <person name="Albersmeier A."/>
            <person name="Kalinowski J."/>
            <person name="Ruckert C."/>
        </authorList>
    </citation>
    <scope>NUCLEOTIDE SEQUENCE [LARGE SCALE GENOMIC DNA]</scope>
    <source>
        <strain evidence="7 8">CGMCC 1.7029</strain>
    </source>
</reference>
<organism evidence="7 8">
    <name type="scientific">Gemmobacter aquaticus</name>
    <dbReference type="NCBI Taxonomy" id="490185"/>
    <lineage>
        <taxon>Bacteria</taxon>
        <taxon>Pseudomonadati</taxon>
        <taxon>Pseudomonadota</taxon>
        <taxon>Alphaproteobacteria</taxon>
        <taxon>Rhodobacterales</taxon>
        <taxon>Paracoccaceae</taxon>
        <taxon>Gemmobacter</taxon>
    </lineage>
</organism>
<accession>A0A917YKU9</accession>
<dbReference type="HAMAP" id="MF_00074">
    <property type="entry name" value="16SrRNA_methyltr_G"/>
    <property type="match status" value="1"/>
</dbReference>
<dbReference type="PANTHER" id="PTHR31760">
    <property type="entry name" value="S-ADENOSYL-L-METHIONINE-DEPENDENT METHYLTRANSFERASES SUPERFAMILY PROTEIN"/>
    <property type="match status" value="1"/>
</dbReference>
<evidence type="ECO:0000256" key="1">
    <source>
        <dbReference type="ARBA" id="ARBA00022490"/>
    </source>
</evidence>
<dbReference type="OrthoDB" id="9808773at2"/>
<comment type="caution">
    <text evidence="7">The sequence shown here is derived from an EMBL/GenBank/DDBJ whole genome shotgun (WGS) entry which is preliminary data.</text>
</comment>
<dbReference type="GO" id="GO:0070043">
    <property type="term" value="F:rRNA (guanine-N7-)-methyltransferase activity"/>
    <property type="evidence" value="ECO:0007669"/>
    <property type="project" value="UniProtKB-UniRule"/>
</dbReference>
<proteinExistence type="inferred from homology"/>
<dbReference type="EC" id="2.1.1.170" evidence="6"/>
<evidence type="ECO:0000256" key="6">
    <source>
        <dbReference type="HAMAP-Rule" id="MF_00074"/>
    </source>
</evidence>
<dbReference type="Proteomes" id="UP000598196">
    <property type="component" value="Unassembled WGS sequence"/>
</dbReference>
<comment type="similarity">
    <text evidence="6">Belongs to the methyltransferase superfamily. RNA methyltransferase RsmG family.</text>
</comment>
<dbReference type="PIRSF" id="PIRSF003078">
    <property type="entry name" value="GidB"/>
    <property type="match status" value="1"/>
</dbReference>
<evidence type="ECO:0000313" key="8">
    <source>
        <dbReference type="Proteomes" id="UP000598196"/>
    </source>
</evidence>
<keyword evidence="2 6" id="KW-0698">rRNA processing</keyword>
<dbReference type="PANTHER" id="PTHR31760:SF0">
    <property type="entry name" value="S-ADENOSYL-L-METHIONINE-DEPENDENT METHYLTRANSFERASES SUPERFAMILY PROTEIN"/>
    <property type="match status" value="1"/>
</dbReference>
<evidence type="ECO:0000256" key="2">
    <source>
        <dbReference type="ARBA" id="ARBA00022552"/>
    </source>
</evidence>
<feature type="binding site" evidence="6">
    <location>
        <position position="71"/>
    </location>
    <ligand>
        <name>S-adenosyl-L-methionine</name>
        <dbReference type="ChEBI" id="CHEBI:59789"/>
    </ligand>
</feature>
<sequence length="207" mass="22787">MSAGTVVAGVDVSRETLDRLEQFAALLVKWNPAINLVARSTIEDLWARHILDSVQLAPFLDRLPGTWLDLGSGGGLPGLVLAIVSNEVSPNTRFELVDSDQRKCTFLRQAARELELRNVCVHSVRIEELKPMSADVVSARALSNLSVLCGYAAKHLSSGGFAVFPKGAAYLDEVHEARNTWRFHIEEIESMTNKDARLLKLSAIEHV</sequence>
<keyword evidence="3 6" id="KW-0489">Methyltransferase</keyword>
<comment type="caution">
    <text evidence="6">Lacks conserved residue(s) required for the propagation of feature annotation.</text>
</comment>
<dbReference type="InterPro" id="IPR003682">
    <property type="entry name" value="rRNA_ssu_MeTfrase_G"/>
</dbReference>
<feature type="binding site" evidence="6">
    <location>
        <position position="76"/>
    </location>
    <ligand>
        <name>S-adenosyl-L-methionine</name>
        <dbReference type="ChEBI" id="CHEBI:59789"/>
    </ligand>
</feature>
<protein>
    <recommendedName>
        <fullName evidence="6">Ribosomal RNA small subunit methyltransferase G</fullName>
        <ecNumber evidence="6">2.1.1.170</ecNumber>
    </recommendedName>
    <alternativeName>
        <fullName evidence="6">16S rRNA 7-methylguanosine methyltransferase</fullName>
        <shortName evidence="6">16S rRNA m7G methyltransferase</shortName>
    </alternativeName>
</protein>
<evidence type="ECO:0000256" key="5">
    <source>
        <dbReference type="ARBA" id="ARBA00022691"/>
    </source>
</evidence>
<comment type="subcellular location">
    <subcellularLocation>
        <location evidence="6">Cytoplasm</location>
    </subcellularLocation>
</comment>
<dbReference type="Pfam" id="PF02527">
    <property type="entry name" value="GidB"/>
    <property type="match status" value="1"/>
</dbReference>
<feature type="binding site" evidence="6">
    <location>
        <begin position="126"/>
        <end position="127"/>
    </location>
    <ligand>
        <name>S-adenosyl-L-methionine</name>
        <dbReference type="ChEBI" id="CHEBI:59789"/>
    </ligand>
</feature>